<dbReference type="SUPFAM" id="SSF50978">
    <property type="entry name" value="WD40 repeat-like"/>
    <property type="match status" value="1"/>
</dbReference>
<sequence length="549" mass="61317">MKINLTSDDINLLVYRYLIENGYTHTAFCFNKEADIHRNPYYNSHADKLPPNALVAFMQKAMIYIYIEYHTDELTGEQLICEEPFSFFKKHTCFRKLGQQRGLPIKESSILAAEQEAQTIKEKQGEQPMGVGEPASCDVAMDTEDSALDGNSLTQVYPIYVGPPQRRLADKWQLMRYMQLLDYATSNAAADAYFNPMMPECIVKRVEYAPPALYTIVATKKMKACEIVPPDVKLIESDTSPSSVGTAIKWRRDGHMLCVGYASGSIAIWDNKGQRLFTAKISNTTITAIAFSGNRKFWYDSEDDHTPCKLAVGDAEGSITIFKVEQDIVQIASYSQGMLITEIDWRDHDVFTVATADARIVMYDTEACQSATIKDVVQSNPQFMEWGPNGNCLAIVDNTNILKLYKPGGKPLQGNVVTLKAHTKNIVTACWQFGHTTKASNKLCTIAMDKQLFIWDVVTECVVMSTTLDQVPTTIAVNSTDTALAIGTYGNRIKIYNLPSLTLSCSLCDHELPTNITWAADDRYIAYNVYNKQRTLVVPIGSSSAFVPE</sequence>
<dbReference type="GO" id="GO:0003714">
    <property type="term" value="F:transcription corepressor activity"/>
    <property type="evidence" value="ECO:0007669"/>
    <property type="project" value="InterPro"/>
</dbReference>
<keyword evidence="2" id="KW-0853">WD repeat</keyword>
<evidence type="ECO:0000256" key="2">
    <source>
        <dbReference type="ARBA" id="ARBA00022574"/>
    </source>
</evidence>
<dbReference type="Gene3D" id="1.20.960.30">
    <property type="match status" value="1"/>
</dbReference>
<comment type="caution">
    <text evidence="6">The sequence shown here is derived from an EMBL/GenBank/DDBJ whole genome shotgun (WGS) entry which is preliminary data.</text>
</comment>
<dbReference type="PANTHER" id="PTHR22846:SF2">
    <property type="entry name" value="F-BOX-LIKE_WD REPEAT-CONTAINING PROTEIN EBI"/>
    <property type="match status" value="1"/>
</dbReference>
<dbReference type="Proteomes" id="UP001195914">
    <property type="component" value="Unassembled WGS sequence"/>
</dbReference>
<name>A0AAD9G7T8_BABDI</name>
<evidence type="ECO:0000256" key="3">
    <source>
        <dbReference type="ARBA" id="ARBA00022737"/>
    </source>
</evidence>
<feature type="domain" description="Anaphase-promoting complex subunit 4-like WD40" evidence="5">
    <location>
        <begin position="246"/>
        <end position="292"/>
    </location>
</feature>
<comment type="subcellular location">
    <subcellularLocation>
        <location evidence="1">Nucleus</location>
    </subcellularLocation>
</comment>
<dbReference type="InterPro" id="IPR015943">
    <property type="entry name" value="WD40/YVTN_repeat-like_dom_sf"/>
</dbReference>
<dbReference type="EMBL" id="JAHBMH010000073">
    <property type="protein sequence ID" value="KAK1933402.1"/>
    <property type="molecule type" value="Genomic_DNA"/>
</dbReference>
<dbReference type="SMART" id="SM00320">
    <property type="entry name" value="WD40"/>
    <property type="match status" value="6"/>
</dbReference>
<dbReference type="InterPro" id="IPR036322">
    <property type="entry name" value="WD40_repeat_dom_sf"/>
</dbReference>
<dbReference type="Pfam" id="PF12894">
    <property type="entry name" value="ANAPC4_WD40"/>
    <property type="match status" value="1"/>
</dbReference>
<keyword evidence="3" id="KW-0677">Repeat</keyword>
<dbReference type="SMART" id="SM00667">
    <property type="entry name" value="LisH"/>
    <property type="match status" value="1"/>
</dbReference>
<protein>
    <submittedName>
        <fullName evidence="6">LisH domain/WD40 REPEAT PROTEIN</fullName>
    </submittedName>
</protein>
<organism evidence="6 7">
    <name type="scientific">Babesia divergens</name>
    <dbReference type="NCBI Taxonomy" id="32595"/>
    <lineage>
        <taxon>Eukaryota</taxon>
        <taxon>Sar</taxon>
        <taxon>Alveolata</taxon>
        <taxon>Apicomplexa</taxon>
        <taxon>Aconoidasida</taxon>
        <taxon>Piroplasmida</taxon>
        <taxon>Babesiidae</taxon>
        <taxon>Babesia</taxon>
    </lineage>
</organism>
<dbReference type="PANTHER" id="PTHR22846">
    <property type="entry name" value="WD40 REPEAT PROTEIN"/>
    <property type="match status" value="1"/>
</dbReference>
<keyword evidence="7" id="KW-1185">Reference proteome</keyword>
<dbReference type="AlphaFoldDB" id="A0AAD9G7T8"/>
<evidence type="ECO:0000259" key="5">
    <source>
        <dbReference type="Pfam" id="PF12894"/>
    </source>
</evidence>
<reference evidence="6" key="2">
    <citation type="submission" date="2021-05" db="EMBL/GenBank/DDBJ databases">
        <authorList>
            <person name="Pain A."/>
        </authorList>
    </citation>
    <scope>NUCLEOTIDE SEQUENCE</scope>
    <source>
        <strain evidence="6">1802A</strain>
    </source>
</reference>
<reference evidence="6" key="1">
    <citation type="journal article" date="2014" name="Nucleic Acids Res.">
        <title>The evolutionary dynamics of variant antigen genes in Babesia reveal a history of genomic innovation underlying host-parasite interaction.</title>
        <authorList>
            <person name="Jackson A.P."/>
            <person name="Otto T.D."/>
            <person name="Darby A."/>
            <person name="Ramaprasad A."/>
            <person name="Xia D."/>
            <person name="Echaide I.E."/>
            <person name="Farber M."/>
            <person name="Gahlot S."/>
            <person name="Gamble J."/>
            <person name="Gupta D."/>
            <person name="Gupta Y."/>
            <person name="Jackson L."/>
            <person name="Malandrin L."/>
            <person name="Malas T.B."/>
            <person name="Moussa E."/>
            <person name="Nair M."/>
            <person name="Reid A.J."/>
            <person name="Sanders M."/>
            <person name="Sharma J."/>
            <person name="Tracey A."/>
            <person name="Quail M.A."/>
            <person name="Weir W."/>
            <person name="Wastling J.M."/>
            <person name="Hall N."/>
            <person name="Willadsen P."/>
            <person name="Lingelbach K."/>
            <person name="Shiels B."/>
            <person name="Tait A."/>
            <person name="Berriman M."/>
            <person name="Allred D.R."/>
            <person name="Pain A."/>
        </authorList>
    </citation>
    <scope>NUCLEOTIDE SEQUENCE</scope>
    <source>
        <strain evidence="6">1802A</strain>
    </source>
</reference>
<evidence type="ECO:0000256" key="4">
    <source>
        <dbReference type="ARBA" id="ARBA00023242"/>
    </source>
</evidence>
<dbReference type="GO" id="GO:0000118">
    <property type="term" value="C:histone deacetylase complex"/>
    <property type="evidence" value="ECO:0007669"/>
    <property type="project" value="TreeGrafter"/>
</dbReference>
<dbReference type="InterPro" id="IPR006594">
    <property type="entry name" value="LisH"/>
</dbReference>
<evidence type="ECO:0000313" key="7">
    <source>
        <dbReference type="Proteomes" id="UP001195914"/>
    </source>
</evidence>
<proteinExistence type="predicted"/>
<accession>A0AAD9G7T8</accession>
<dbReference type="InterPro" id="IPR024977">
    <property type="entry name" value="Apc4-like_WD40_dom"/>
</dbReference>
<dbReference type="PROSITE" id="PS50896">
    <property type="entry name" value="LISH"/>
    <property type="match status" value="1"/>
</dbReference>
<keyword evidence="4" id="KW-0539">Nucleus</keyword>
<dbReference type="InterPro" id="IPR045183">
    <property type="entry name" value="Ebi-like"/>
</dbReference>
<gene>
    <name evidence="6" type="ORF">X943_003495</name>
</gene>
<dbReference type="Gene3D" id="2.130.10.10">
    <property type="entry name" value="YVTN repeat-like/Quinoprotein amine dehydrogenase"/>
    <property type="match status" value="2"/>
</dbReference>
<evidence type="ECO:0000256" key="1">
    <source>
        <dbReference type="ARBA" id="ARBA00004123"/>
    </source>
</evidence>
<dbReference type="InterPro" id="IPR001680">
    <property type="entry name" value="WD40_rpt"/>
</dbReference>
<dbReference type="GO" id="GO:0006357">
    <property type="term" value="P:regulation of transcription by RNA polymerase II"/>
    <property type="evidence" value="ECO:0007669"/>
    <property type="project" value="TreeGrafter"/>
</dbReference>
<evidence type="ECO:0000313" key="6">
    <source>
        <dbReference type="EMBL" id="KAK1933402.1"/>
    </source>
</evidence>
<dbReference type="Pfam" id="PF08513">
    <property type="entry name" value="LisH"/>
    <property type="match status" value="1"/>
</dbReference>